<evidence type="ECO:0000256" key="8">
    <source>
        <dbReference type="RuleBase" id="RU363032"/>
    </source>
</evidence>
<dbReference type="SUPFAM" id="SSF161098">
    <property type="entry name" value="MetI-like"/>
    <property type="match status" value="1"/>
</dbReference>
<protein>
    <submittedName>
        <fullName evidence="10">Amino acid ABC transporter permease</fullName>
    </submittedName>
</protein>
<feature type="transmembrane region" description="Helical" evidence="8">
    <location>
        <begin position="61"/>
        <end position="81"/>
    </location>
</feature>
<proteinExistence type="inferred from homology"/>
<dbReference type="HOGENOM" id="CLU_019602_1_0_5"/>
<feature type="transmembrane region" description="Helical" evidence="8">
    <location>
        <begin position="186"/>
        <end position="204"/>
    </location>
</feature>
<feature type="transmembrane region" description="Helical" evidence="8">
    <location>
        <begin position="135"/>
        <end position="157"/>
    </location>
</feature>
<dbReference type="NCBIfam" id="TIGR01726">
    <property type="entry name" value="HEQRo_perm_3TM"/>
    <property type="match status" value="1"/>
</dbReference>
<feature type="domain" description="ABC transmembrane type-1" evidence="9">
    <location>
        <begin position="16"/>
        <end position="207"/>
    </location>
</feature>
<dbReference type="KEGG" id="goy:GLS_c16040"/>
<dbReference type="InterPro" id="IPR010065">
    <property type="entry name" value="AA_ABC_transptr_permease_3TM"/>
</dbReference>
<dbReference type="RefSeq" id="WP_041111833.1">
    <property type="nucleotide sequence ID" value="NZ_CP004373.1"/>
</dbReference>
<keyword evidence="7 8" id="KW-0472">Membrane</keyword>
<evidence type="ECO:0000256" key="4">
    <source>
        <dbReference type="ARBA" id="ARBA00022475"/>
    </source>
</evidence>
<dbReference type="CDD" id="cd06261">
    <property type="entry name" value="TM_PBP2"/>
    <property type="match status" value="1"/>
</dbReference>
<accession>A0A067Z4T8</accession>
<dbReference type="Proteomes" id="UP000031656">
    <property type="component" value="Chromosome"/>
</dbReference>
<dbReference type="GO" id="GO:0043190">
    <property type="term" value="C:ATP-binding cassette (ABC) transporter complex"/>
    <property type="evidence" value="ECO:0007669"/>
    <property type="project" value="InterPro"/>
</dbReference>
<evidence type="ECO:0000313" key="11">
    <source>
        <dbReference type="Proteomes" id="UP000031656"/>
    </source>
</evidence>
<evidence type="ECO:0000256" key="6">
    <source>
        <dbReference type="ARBA" id="ARBA00022989"/>
    </source>
</evidence>
<dbReference type="InterPro" id="IPR000515">
    <property type="entry name" value="MetI-like"/>
</dbReference>
<organism evidence="10 11">
    <name type="scientific">Gluconobacter oxydans DSM 3504</name>
    <dbReference type="NCBI Taxonomy" id="1288313"/>
    <lineage>
        <taxon>Bacteria</taxon>
        <taxon>Pseudomonadati</taxon>
        <taxon>Pseudomonadota</taxon>
        <taxon>Alphaproteobacteria</taxon>
        <taxon>Acetobacterales</taxon>
        <taxon>Acetobacteraceae</taxon>
        <taxon>Gluconobacter</taxon>
    </lineage>
</organism>
<dbReference type="InterPro" id="IPR043429">
    <property type="entry name" value="ArtM/GltK/GlnP/TcyL/YhdX-like"/>
</dbReference>
<keyword evidence="4" id="KW-1003">Cell membrane</keyword>
<dbReference type="GeneID" id="56905825"/>
<evidence type="ECO:0000313" key="10">
    <source>
        <dbReference type="EMBL" id="AHK71483.1"/>
    </source>
</evidence>
<keyword evidence="3 8" id="KW-0813">Transport</keyword>
<evidence type="ECO:0000256" key="1">
    <source>
        <dbReference type="ARBA" id="ARBA00004429"/>
    </source>
</evidence>
<evidence type="ECO:0000256" key="7">
    <source>
        <dbReference type="ARBA" id="ARBA00023136"/>
    </source>
</evidence>
<evidence type="ECO:0000256" key="5">
    <source>
        <dbReference type="ARBA" id="ARBA00022692"/>
    </source>
</evidence>
<dbReference type="EMBL" id="CP004373">
    <property type="protein sequence ID" value="AHK71483.1"/>
    <property type="molecule type" value="Genomic_DNA"/>
</dbReference>
<gene>
    <name evidence="10" type="ORF">GLS_c16040</name>
</gene>
<dbReference type="PANTHER" id="PTHR30614:SF34">
    <property type="entry name" value="BLR6398 PROTEIN"/>
    <property type="match status" value="1"/>
</dbReference>
<dbReference type="GO" id="GO:0006865">
    <property type="term" value="P:amino acid transport"/>
    <property type="evidence" value="ECO:0007669"/>
    <property type="project" value="TreeGrafter"/>
</dbReference>
<dbReference type="AlphaFoldDB" id="A0A067Z4T8"/>
<keyword evidence="6 8" id="KW-1133">Transmembrane helix</keyword>
<dbReference type="InterPro" id="IPR035906">
    <property type="entry name" value="MetI-like_sf"/>
</dbReference>
<evidence type="ECO:0000259" key="9">
    <source>
        <dbReference type="PROSITE" id="PS50928"/>
    </source>
</evidence>
<comment type="similarity">
    <text evidence="2">Belongs to the binding-protein-dependent transport system permease family. HisMQ subfamily.</text>
</comment>
<comment type="subcellular location">
    <subcellularLocation>
        <location evidence="1">Cell inner membrane</location>
        <topology evidence="1">Multi-pass membrane protein</topology>
    </subcellularLocation>
    <subcellularLocation>
        <location evidence="8">Cell membrane</location>
        <topology evidence="8">Multi-pass membrane protein</topology>
    </subcellularLocation>
</comment>
<sequence>MIAFSHYDIALLLQAMGRTVELSLGGGLLGIAGAIILTALRLSDLRYMFPLRMLAVLYVQTIRRIPFIVTLYIVFFCAGMMGVDVSATVVAIGSIGLIAAAYLCEILHGGVKTVPVEQVEAALVLNLPLWARWRYVIGPQAMSAVVPPAVGYLVLFIKDTALASQIGVVELSQAGVILSNRGLPSVQVFCVVLLLYFAISYPLTCLSRLLEKRIAVH</sequence>
<dbReference type="PANTHER" id="PTHR30614">
    <property type="entry name" value="MEMBRANE COMPONENT OF AMINO ACID ABC TRANSPORTER"/>
    <property type="match status" value="1"/>
</dbReference>
<feature type="transmembrane region" description="Helical" evidence="8">
    <location>
        <begin position="22"/>
        <end position="40"/>
    </location>
</feature>
<dbReference type="PROSITE" id="PS50928">
    <property type="entry name" value="ABC_TM1"/>
    <property type="match status" value="1"/>
</dbReference>
<feature type="transmembrane region" description="Helical" evidence="8">
    <location>
        <begin position="87"/>
        <end position="104"/>
    </location>
</feature>
<dbReference type="GO" id="GO:0022857">
    <property type="term" value="F:transmembrane transporter activity"/>
    <property type="evidence" value="ECO:0007669"/>
    <property type="project" value="InterPro"/>
</dbReference>
<keyword evidence="5 8" id="KW-0812">Transmembrane</keyword>
<reference evidence="10 11" key="1">
    <citation type="journal article" date="2015" name="Appl. Microbiol. Biotechnol.">
        <title>The consequence of an additional NADH dehydrogenase paralog on the growth of Gluconobacter oxydans DSM3504.</title>
        <authorList>
            <person name="Kostner D."/>
            <person name="Luchterhand B."/>
            <person name="Junker A."/>
            <person name="Volland S."/>
            <person name="Daniel R."/>
            <person name="Buchs J."/>
            <person name="Liebl W."/>
            <person name="Ehrenreich A."/>
        </authorList>
    </citation>
    <scope>NUCLEOTIDE SEQUENCE [LARGE SCALE GENOMIC DNA]</scope>
    <source>
        <strain evidence="10">DSM 3504</strain>
    </source>
</reference>
<dbReference type="Gene3D" id="1.10.3720.10">
    <property type="entry name" value="MetI-like"/>
    <property type="match status" value="1"/>
</dbReference>
<name>A0A067Z4T8_GLUOY</name>
<dbReference type="Pfam" id="PF00528">
    <property type="entry name" value="BPD_transp_1"/>
    <property type="match status" value="1"/>
</dbReference>
<evidence type="ECO:0000256" key="2">
    <source>
        <dbReference type="ARBA" id="ARBA00010072"/>
    </source>
</evidence>
<evidence type="ECO:0000256" key="3">
    <source>
        <dbReference type="ARBA" id="ARBA00022448"/>
    </source>
</evidence>